<protein>
    <submittedName>
        <fullName evidence="4">Uncharacterized protein</fullName>
    </submittedName>
</protein>
<feature type="transmembrane region" description="Helical" evidence="2">
    <location>
        <begin position="62"/>
        <end position="80"/>
    </location>
</feature>
<reference evidence="6" key="3">
    <citation type="submission" date="2016-05" db="EMBL/GenBank/DDBJ databases">
        <authorList>
            <person name="Naeem R."/>
        </authorList>
    </citation>
    <scope>NUCLEOTIDE SEQUENCE [LARGE SCALE GENOMIC DNA]</scope>
</reference>
<evidence type="ECO:0000313" key="3">
    <source>
        <dbReference type="EMBL" id="SBT30696.1"/>
    </source>
</evidence>
<evidence type="ECO:0000313" key="4">
    <source>
        <dbReference type="EMBL" id="SBT58239.1"/>
    </source>
</evidence>
<keyword evidence="2" id="KW-0812">Transmembrane</keyword>
<gene>
    <name evidence="4" type="ORF">POVWA1_086440</name>
    <name evidence="3" type="ORF">POVWA2_000260</name>
</gene>
<dbReference type="Proteomes" id="UP000078555">
    <property type="component" value="Unassembled WGS sequence"/>
</dbReference>
<name>A0A1A9ANJ4_PLAOA</name>
<keyword evidence="2" id="KW-0472">Membrane</keyword>
<evidence type="ECO:0000256" key="1">
    <source>
        <dbReference type="SAM" id="MobiDB-lite"/>
    </source>
</evidence>
<keyword evidence="6" id="KW-1185">Reference proteome</keyword>
<evidence type="ECO:0000256" key="2">
    <source>
        <dbReference type="SAM" id="Phobius"/>
    </source>
</evidence>
<sequence>MYPRNNFEKPDPNSPYSRQYEETDENNQGLRGGMGSNPTWINLSGGPGGALAQNLGINSKNAVQFLVNMFIYVASIVIGLKIWDYMTYSKCDYYKDLLLRIVRYQSHLNDGKMA</sequence>
<feature type="compositionally biased region" description="Basic and acidic residues" evidence="1">
    <location>
        <begin position="1"/>
        <end position="11"/>
    </location>
</feature>
<evidence type="ECO:0000313" key="6">
    <source>
        <dbReference type="Proteomes" id="UP000078555"/>
    </source>
</evidence>
<keyword evidence="2" id="KW-1133">Transmembrane helix</keyword>
<accession>A0A1A9ANJ4</accession>
<reference evidence="5" key="1">
    <citation type="submission" date="2016-05" db="EMBL/GenBank/DDBJ databases">
        <authorList>
            <person name="Naeem Raeece"/>
        </authorList>
    </citation>
    <scope>NUCLEOTIDE SEQUENCE [LARGE SCALE GENOMIC DNA]</scope>
</reference>
<proteinExistence type="predicted"/>
<reference evidence="4" key="2">
    <citation type="submission" date="2016-05" db="EMBL/GenBank/DDBJ databases">
        <authorList>
            <person name="Lavstsen T."/>
            <person name="Jespersen J.S."/>
        </authorList>
    </citation>
    <scope>NUCLEOTIDE SEQUENCE [LARGE SCALE GENOMIC DNA]</scope>
</reference>
<dbReference type="EMBL" id="FLRD01001794">
    <property type="protein sequence ID" value="SBT58239.1"/>
    <property type="molecule type" value="Genomic_DNA"/>
</dbReference>
<feature type="region of interest" description="Disordered" evidence="1">
    <location>
        <begin position="1"/>
        <end position="38"/>
    </location>
</feature>
<dbReference type="EMBL" id="FLRE01000001">
    <property type="protein sequence ID" value="SBT30696.1"/>
    <property type="molecule type" value="Genomic_DNA"/>
</dbReference>
<evidence type="ECO:0000313" key="5">
    <source>
        <dbReference type="Proteomes" id="UP000078550"/>
    </source>
</evidence>
<organism evidence="4 6">
    <name type="scientific">Plasmodium ovale wallikeri</name>
    <dbReference type="NCBI Taxonomy" id="864142"/>
    <lineage>
        <taxon>Eukaryota</taxon>
        <taxon>Sar</taxon>
        <taxon>Alveolata</taxon>
        <taxon>Apicomplexa</taxon>
        <taxon>Aconoidasida</taxon>
        <taxon>Haemosporida</taxon>
        <taxon>Plasmodiidae</taxon>
        <taxon>Plasmodium</taxon>
        <taxon>Plasmodium (Plasmodium)</taxon>
    </lineage>
</organism>
<dbReference type="AlphaFoldDB" id="A0A1A9ANJ4"/>
<dbReference type="Proteomes" id="UP000078550">
    <property type="component" value="Unassembled WGS sequence"/>
</dbReference>